<dbReference type="Gene3D" id="3.40.50.2300">
    <property type="match status" value="1"/>
</dbReference>
<dbReference type="SMART" id="SM00342">
    <property type="entry name" value="HTH_ARAC"/>
    <property type="match status" value="1"/>
</dbReference>
<dbReference type="PROSITE" id="PS50110">
    <property type="entry name" value="RESPONSE_REGULATORY"/>
    <property type="match status" value="1"/>
</dbReference>
<keyword evidence="5" id="KW-0805">Transcription regulation</keyword>
<feature type="domain" description="Response regulatory" evidence="10">
    <location>
        <begin position="3"/>
        <end position="120"/>
    </location>
</feature>
<feature type="domain" description="HTH araC/xylS-type" evidence="9">
    <location>
        <begin position="396"/>
        <end position="493"/>
    </location>
</feature>
<dbReference type="SUPFAM" id="SSF46689">
    <property type="entry name" value="Homeodomain-like"/>
    <property type="match status" value="2"/>
</dbReference>
<evidence type="ECO:0000313" key="11">
    <source>
        <dbReference type="EMBL" id="ACK41635.1"/>
    </source>
</evidence>
<dbReference type="CDD" id="cd17536">
    <property type="entry name" value="REC_YesN-like"/>
    <property type="match status" value="1"/>
</dbReference>
<evidence type="ECO:0000259" key="10">
    <source>
        <dbReference type="PROSITE" id="PS50110"/>
    </source>
</evidence>
<evidence type="ECO:0000256" key="1">
    <source>
        <dbReference type="ARBA" id="ARBA00004496"/>
    </source>
</evidence>
<dbReference type="PANTHER" id="PTHR42713:SF3">
    <property type="entry name" value="TRANSCRIPTIONAL REGULATORY PROTEIN HPTR"/>
    <property type="match status" value="1"/>
</dbReference>
<protein>
    <submittedName>
        <fullName evidence="11">Two component transcriptional regulator, AraC family</fullName>
    </submittedName>
</protein>
<keyword evidence="2" id="KW-0963">Cytoplasm</keyword>
<sequence length="494" mass="59249">MYKVFIADDEYYIREGLKRIVNWERLGFKIVGEAEDGIEALEKIKRINPDLCVIDVKMPEMDGLELISNIKSYKNSTKIIILTGYPEFDYAIKAIELGVNFYILKPVDPEILKEKLEKVYHELEKERILYESSKGRIMERFLKKHLDVKEDEINNIFCLDLPWNSYQVVLVDWEDKSLDKIKVLEDISYYFPFSFLVDNFIGFIIKDFSKEKRKLINLRDHLRNKYRDYFCFSIGEKVYDFLSISSSFEKAKSLFSRRFLYEEKGFLVYPKGKKNLKPHLELEKINNVALWVEVIEDLDFVKLWELLEDKMIKHMVYEDEEQEIKLSYFNLYVDIVTLLITRYSQFKEKSFKYLKNRIFEEFFNKRTIIDLHVFTKEILTELISDFSEIMGRNPLVKITEYIESNFYKDLKLKDVAKEFGYNPCYLGKIFKKYTKEKFNTYLDRVRINKAKELLRRGLKVSEVAEMVGYKDTDYFICKFKKYTGKSPQNFKESI</sequence>
<keyword evidence="12" id="KW-1185">Reference proteome</keyword>
<evidence type="ECO:0000313" key="12">
    <source>
        <dbReference type="Proteomes" id="UP000007719"/>
    </source>
</evidence>
<dbReference type="eggNOG" id="COG4753">
    <property type="taxonomic scope" value="Bacteria"/>
</dbReference>
<keyword evidence="6" id="KW-0238">DNA-binding</keyword>
<dbReference type="InParanoid" id="B8DZ09"/>
<feature type="modified residue" description="4-aspartylphosphate" evidence="8">
    <location>
        <position position="55"/>
    </location>
</feature>
<evidence type="ECO:0000256" key="3">
    <source>
        <dbReference type="ARBA" id="ARBA00022553"/>
    </source>
</evidence>
<dbReference type="GO" id="GO:0005737">
    <property type="term" value="C:cytoplasm"/>
    <property type="evidence" value="ECO:0007669"/>
    <property type="project" value="UniProtKB-SubCell"/>
</dbReference>
<dbReference type="FunCoup" id="B8DZ09">
    <property type="interactions" value="24"/>
</dbReference>
<evidence type="ECO:0000256" key="7">
    <source>
        <dbReference type="ARBA" id="ARBA00023163"/>
    </source>
</evidence>
<dbReference type="OrthoDB" id="9794370at2"/>
<dbReference type="GO" id="GO:0003700">
    <property type="term" value="F:DNA-binding transcription factor activity"/>
    <property type="evidence" value="ECO:0007669"/>
    <property type="project" value="InterPro"/>
</dbReference>
<dbReference type="InterPro" id="IPR009057">
    <property type="entry name" value="Homeodomain-like_sf"/>
</dbReference>
<comment type="subcellular location">
    <subcellularLocation>
        <location evidence="1">Cytoplasm</location>
    </subcellularLocation>
</comment>
<dbReference type="PANTHER" id="PTHR42713">
    <property type="entry name" value="HISTIDINE KINASE-RELATED"/>
    <property type="match status" value="1"/>
</dbReference>
<dbReference type="RefSeq" id="WP_012582720.1">
    <property type="nucleotide sequence ID" value="NC_011661.1"/>
</dbReference>
<keyword evidence="3 8" id="KW-0597">Phosphoprotein</keyword>
<gene>
    <name evidence="11" type="ordered locus">Dtur_0314</name>
</gene>
<dbReference type="SUPFAM" id="SSF52172">
    <property type="entry name" value="CheY-like"/>
    <property type="match status" value="1"/>
</dbReference>
<dbReference type="InterPro" id="IPR018060">
    <property type="entry name" value="HTH_AraC"/>
</dbReference>
<dbReference type="Pfam" id="PF00072">
    <property type="entry name" value="Response_reg"/>
    <property type="match status" value="1"/>
</dbReference>
<keyword evidence="4" id="KW-0902">Two-component regulatory system</keyword>
<dbReference type="InterPro" id="IPR051552">
    <property type="entry name" value="HptR"/>
</dbReference>
<accession>B8DZ09</accession>
<dbReference type="InterPro" id="IPR011006">
    <property type="entry name" value="CheY-like_superfamily"/>
</dbReference>
<dbReference type="KEGG" id="dtu:Dtur_0314"/>
<dbReference type="InterPro" id="IPR001789">
    <property type="entry name" value="Sig_transdc_resp-reg_receiver"/>
</dbReference>
<dbReference type="EMBL" id="CP001251">
    <property type="protein sequence ID" value="ACK41635.1"/>
    <property type="molecule type" value="Genomic_DNA"/>
</dbReference>
<dbReference type="eggNOG" id="COG2207">
    <property type="taxonomic scope" value="Bacteria"/>
</dbReference>
<evidence type="ECO:0000256" key="2">
    <source>
        <dbReference type="ARBA" id="ARBA00022490"/>
    </source>
</evidence>
<name>B8DZ09_DICTD</name>
<evidence type="ECO:0000259" key="9">
    <source>
        <dbReference type="PROSITE" id="PS01124"/>
    </source>
</evidence>
<dbReference type="Pfam" id="PF12833">
    <property type="entry name" value="HTH_18"/>
    <property type="match status" value="1"/>
</dbReference>
<dbReference type="EnsemblBacteria" id="ACK41635">
    <property type="protein sequence ID" value="ACK41635"/>
    <property type="gene ID" value="Dtur_0314"/>
</dbReference>
<proteinExistence type="predicted"/>
<dbReference type="GO" id="GO:0000160">
    <property type="term" value="P:phosphorelay signal transduction system"/>
    <property type="evidence" value="ECO:0007669"/>
    <property type="project" value="UniProtKB-KW"/>
</dbReference>
<dbReference type="AlphaFoldDB" id="B8DZ09"/>
<dbReference type="Proteomes" id="UP000007719">
    <property type="component" value="Chromosome"/>
</dbReference>
<dbReference type="PROSITE" id="PS00041">
    <property type="entry name" value="HTH_ARAC_FAMILY_1"/>
    <property type="match status" value="1"/>
</dbReference>
<dbReference type="HOGENOM" id="CLU_000445_5_0_0"/>
<dbReference type="InterPro" id="IPR020449">
    <property type="entry name" value="Tscrpt_reg_AraC-type_HTH"/>
</dbReference>
<dbReference type="PROSITE" id="PS01124">
    <property type="entry name" value="HTH_ARAC_FAMILY_2"/>
    <property type="match status" value="1"/>
</dbReference>
<dbReference type="PRINTS" id="PR00032">
    <property type="entry name" value="HTHARAC"/>
</dbReference>
<dbReference type="STRING" id="515635.Dtur_0314"/>
<dbReference type="SMART" id="SM00448">
    <property type="entry name" value="REC"/>
    <property type="match status" value="1"/>
</dbReference>
<dbReference type="Gene3D" id="1.10.10.60">
    <property type="entry name" value="Homeodomain-like"/>
    <property type="match status" value="2"/>
</dbReference>
<dbReference type="GO" id="GO:0043565">
    <property type="term" value="F:sequence-specific DNA binding"/>
    <property type="evidence" value="ECO:0007669"/>
    <property type="project" value="InterPro"/>
</dbReference>
<dbReference type="InterPro" id="IPR018062">
    <property type="entry name" value="HTH_AraC-typ_CS"/>
</dbReference>
<organism evidence="11 12">
    <name type="scientific">Dictyoglomus turgidum (strain DSM 6724 / Z-1310)</name>
    <dbReference type="NCBI Taxonomy" id="515635"/>
    <lineage>
        <taxon>Bacteria</taxon>
        <taxon>Pseudomonadati</taxon>
        <taxon>Dictyoglomota</taxon>
        <taxon>Dictyoglomia</taxon>
        <taxon>Dictyoglomales</taxon>
        <taxon>Dictyoglomaceae</taxon>
        <taxon>Dictyoglomus</taxon>
    </lineage>
</organism>
<evidence type="ECO:0000256" key="8">
    <source>
        <dbReference type="PROSITE-ProRule" id="PRU00169"/>
    </source>
</evidence>
<evidence type="ECO:0000256" key="4">
    <source>
        <dbReference type="ARBA" id="ARBA00023012"/>
    </source>
</evidence>
<keyword evidence="7" id="KW-0804">Transcription</keyword>
<reference evidence="12" key="1">
    <citation type="journal article" date="2016" name="Front. Microbiol.">
        <title>The complete genome sequence of hyperthermophile Dictyoglomus turgidum DSM 6724 reveals a specialized carbohydrate fermentor.</title>
        <authorList>
            <person name="Brumm P.J."/>
            <person name="Gowda K."/>
            <person name="Robb F.T."/>
            <person name="Mead D.A."/>
        </authorList>
    </citation>
    <scope>NUCLEOTIDE SEQUENCE [LARGE SCALE GENOMIC DNA]</scope>
    <source>
        <strain evidence="12">DSM 6724 / Z-1310</strain>
    </source>
</reference>
<evidence type="ECO:0000256" key="6">
    <source>
        <dbReference type="ARBA" id="ARBA00023125"/>
    </source>
</evidence>
<evidence type="ECO:0000256" key="5">
    <source>
        <dbReference type="ARBA" id="ARBA00023015"/>
    </source>
</evidence>